<evidence type="ECO:0000313" key="2">
    <source>
        <dbReference type="EMBL" id="CCG28062.1"/>
    </source>
</evidence>
<keyword evidence="1" id="KW-0812">Transmembrane</keyword>
<dbReference type="GeneID" id="13221877"/>
<keyword evidence="2" id="KW-0675">Receptor</keyword>
<dbReference type="HOGENOM" id="CLU_120139_0_0_1"/>
<feature type="transmembrane region" description="Helical" evidence="1">
    <location>
        <begin position="21"/>
        <end position="43"/>
    </location>
</feature>
<dbReference type="FunCoup" id="H8W3X3">
    <property type="interactions" value="308"/>
</dbReference>
<evidence type="ECO:0000256" key="1">
    <source>
        <dbReference type="SAM" id="Phobius"/>
    </source>
</evidence>
<accession>H8W3X3</accession>
<dbReference type="eggNOG" id="ENOG502T3BG">
    <property type="taxonomic scope" value="Eukaryota"/>
</dbReference>
<protein>
    <submittedName>
        <fullName evidence="2">Serpentine Receptor, class BC (Class B-like)</fullName>
    </submittedName>
</protein>
<sequence>MPKKTIHMISTKKFHPLALTLIIYTISDLVYSFTMGISAFTAFGVWSNFYYPLLHSGIVSFSVLSVYFIAYSNIKLALALHGLIKIFIFSWTMHTLCNLDLYQIKEQDTVVASIYYVLTFIFEMTAFFVINKMNIPFFSVILW</sequence>
<dbReference type="Proteomes" id="UP000001940">
    <property type="component" value="Chromosome X"/>
</dbReference>
<proteinExistence type="predicted"/>
<keyword evidence="3" id="KW-1185">Reference proteome</keyword>
<keyword evidence="1" id="KW-0472">Membrane</keyword>
<dbReference type="OrthoDB" id="5837727at2759"/>
<dbReference type="InParanoid" id="H8W3X3"/>
<evidence type="ECO:0000313" key="3">
    <source>
        <dbReference type="Proteomes" id="UP000001940"/>
    </source>
</evidence>
<organism evidence="2 3">
    <name type="scientific">Caenorhabditis elegans</name>
    <dbReference type="NCBI Taxonomy" id="6239"/>
    <lineage>
        <taxon>Eukaryota</taxon>
        <taxon>Metazoa</taxon>
        <taxon>Ecdysozoa</taxon>
        <taxon>Nematoda</taxon>
        <taxon>Chromadorea</taxon>
        <taxon>Rhabditida</taxon>
        <taxon>Rhabditina</taxon>
        <taxon>Rhabditomorpha</taxon>
        <taxon>Rhabditoidea</taxon>
        <taxon>Rhabditidae</taxon>
        <taxon>Peloderinae</taxon>
        <taxon>Caenorhabditis</taxon>
    </lineage>
</organism>
<feature type="transmembrane region" description="Helical" evidence="1">
    <location>
        <begin position="49"/>
        <end position="69"/>
    </location>
</feature>
<dbReference type="EMBL" id="BX284606">
    <property type="protein sequence ID" value="CCG28062.1"/>
    <property type="molecule type" value="Genomic_DNA"/>
</dbReference>
<gene>
    <name evidence="2 4" type="ORF">C03G5.14</name>
    <name evidence="2" type="ORF">CELE_C03G5.14</name>
</gene>
<dbReference type="AGR" id="WB:WBGene00219371"/>
<dbReference type="KEGG" id="cel:CELE_C03G5.14"/>
<feature type="transmembrane region" description="Helical" evidence="1">
    <location>
        <begin position="76"/>
        <end position="93"/>
    </location>
</feature>
<name>H8W3X3_CAEEL</name>
<reference evidence="2 3" key="1">
    <citation type="journal article" date="1998" name="Science">
        <title>Genome sequence of the nematode C. elegans: a platform for investigating biology.</title>
        <authorList>
            <consortium name="The C. elegans sequencing consortium"/>
            <person name="Sulson J.E."/>
            <person name="Waterston R."/>
        </authorList>
    </citation>
    <scope>NUCLEOTIDE SEQUENCE [LARGE SCALE GENOMIC DNA]</scope>
    <source>
        <strain evidence="2 3">Bristol N2</strain>
    </source>
</reference>
<dbReference type="OMA" id="PYYPLLH"/>
<feature type="transmembrane region" description="Helical" evidence="1">
    <location>
        <begin position="113"/>
        <end position="130"/>
    </location>
</feature>
<dbReference type="WormBase" id="C03G5.14">
    <property type="protein sequence ID" value="CE47317"/>
    <property type="gene ID" value="WBGene00219371"/>
</dbReference>
<keyword evidence="1" id="KW-1133">Transmembrane helix</keyword>
<dbReference type="CTD" id="13221877"/>
<evidence type="ECO:0000313" key="4">
    <source>
        <dbReference type="WormBase" id="C03G5.14"/>
    </source>
</evidence>
<dbReference type="RefSeq" id="NP_001257061.1">
    <property type="nucleotide sequence ID" value="NM_001270132.1"/>
</dbReference>
<dbReference type="PaxDb" id="6239-C03G5.14"/>
<dbReference type="AlphaFoldDB" id="H8W3X3"/>